<evidence type="ECO:0000313" key="2">
    <source>
        <dbReference type="Proteomes" id="UP000634004"/>
    </source>
</evidence>
<name>A0A8J3CN60_9PROT</name>
<reference evidence="1" key="2">
    <citation type="submission" date="2020-09" db="EMBL/GenBank/DDBJ databases">
        <authorList>
            <person name="Sun Q."/>
            <person name="Kim S."/>
        </authorList>
    </citation>
    <scope>NUCLEOTIDE SEQUENCE</scope>
    <source>
        <strain evidence="1">KCTC 32513</strain>
    </source>
</reference>
<comment type="caution">
    <text evidence="1">The sequence shown here is derived from an EMBL/GenBank/DDBJ whole genome shotgun (WGS) entry which is preliminary data.</text>
</comment>
<gene>
    <name evidence="1" type="ORF">GCM10009069_08740</name>
</gene>
<dbReference type="EMBL" id="BMZH01000003">
    <property type="protein sequence ID" value="GHA88041.1"/>
    <property type="molecule type" value="Genomic_DNA"/>
</dbReference>
<accession>A0A8J3CN60</accession>
<organism evidence="1 2">
    <name type="scientific">Algimonas arctica</name>
    <dbReference type="NCBI Taxonomy" id="1479486"/>
    <lineage>
        <taxon>Bacteria</taxon>
        <taxon>Pseudomonadati</taxon>
        <taxon>Pseudomonadota</taxon>
        <taxon>Alphaproteobacteria</taxon>
        <taxon>Maricaulales</taxon>
        <taxon>Robiginitomaculaceae</taxon>
        <taxon>Algimonas</taxon>
    </lineage>
</organism>
<protein>
    <submittedName>
        <fullName evidence="1">Uncharacterized protein</fullName>
    </submittedName>
</protein>
<evidence type="ECO:0000313" key="1">
    <source>
        <dbReference type="EMBL" id="GHA88041.1"/>
    </source>
</evidence>
<proteinExistence type="predicted"/>
<dbReference type="AlphaFoldDB" id="A0A8J3CN60"/>
<sequence length="101" mass="11523">MRDLLRNNDDTIRNPHIETNAIGVKKYVVFGANVFAMVSKMTILEILSVKLTNLLYLPLYKITIDLQCVVLAEQMESVKTGKTVYDRIDICRTPRPLLSKP</sequence>
<keyword evidence="2" id="KW-1185">Reference proteome</keyword>
<reference evidence="1" key="1">
    <citation type="journal article" date="2014" name="Int. J. Syst. Evol. Microbiol.">
        <title>Complete genome sequence of Corynebacterium casei LMG S-19264T (=DSM 44701T), isolated from a smear-ripened cheese.</title>
        <authorList>
            <consortium name="US DOE Joint Genome Institute (JGI-PGF)"/>
            <person name="Walter F."/>
            <person name="Albersmeier A."/>
            <person name="Kalinowski J."/>
            <person name="Ruckert C."/>
        </authorList>
    </citation>
    <scope>NUCLEOTIDE SEQUENCE</scope>
    <source>
        <strain evidence="1">KCTC 32513</strain>
    </source>
</reference>
<dbReference type="Proteomes" id="UP000634004">
    <property type="component" value="Unassembled WGS sequence"/>
</dbReference>